<dbReference type="Pfam" id="PF09335">
    <property type="entry name" value="VTT_dom"/>
    <property type="match status" value="1"/>
</dbReference>
<comment type="caution">
    <text evidence="9">The sequence shown here is derived from an EMBL/GenBank/DDBJ whole genome shotgun (WGS) entry which is preliminary data.</text>
</comment>
<sequence>MIDEFVSALAANPWALAALFGLVLADAFLVVVPGEIAVTVLASVSFTPSGPPLWGVILVAAAAAFAGDAACYALGRAFHPQRWRVMRHPRFQRVFAWAQTRLRSHVAAAIFTVRFIPFARLAVNLTAGATRIPAVRYLPVAAGAATAWAAYQALVGAAVGAIVPGGPVVAVLVSIAVALVLGWITDALIARFAPRGATGR</sequence>
<dbReference type="Proteomes" id="UP001142462">
    <property type="component" value="Unassembled WGS sequence"/>
</dbReference>
<evidence type="ECO:0000256" key="4">
    <source>
        <dbReference type="ARBA" id="ARBA00022692"/>
    </source>
</evidence>
<evidence type="ECO:0000313" key="10">
    <source>
        <dbReference type="Proteomes" id="UP001142462"/>
    </source>
</evidence>
<evidence type="ECO:0000256" key="6">
    <source>
        <dbReference type="ARBA" id="ARBA00023136"/>
    </source>
</evidence>
<reference evidence="9" key="1">
    <citation type="journal article" date="2014" name="Int. J. Syst. Evol. Microbiol.">
        <title>Complete genome sequence of Corynebacterium casei LMG S-19264T (=DSM 44701T), isolated from a smear-ripened cheese.</title>
        <authorList>
            <consortium name="US DOE Joint Genome Institute (JGI-PGF)"/>
            <person name="Walter F."/>
            <person name="Albersmeier A."/>
            <person name="Kalinowski J."/>
            <person name="Ruckert C."/>
        </authorList>
    </citation>
    <scope>NUCLEOTIDE SEQUENCE</scope>
    <source>
        <strain evidence="9">VKM Ac-1020</strain>
    </source>
</reference>
<evidence type="ECO:0000256" key="2">
    <source>
        <dbReference type="ARBA" id="ARBA00010792"/>
    </source>
</evidence>
<feature type="transmembrane region" description="Helical" evidence="7">
    <location>
        <begin position="140"/>
        <end position="163"/>
    </location>
</feature>
<evidence type="ECO:0000256" key="7">
    <source>
        <dbReference type="RuleBase" id="RU367016"/>
    </source>
</evidence>
<reference evidence="9" key="2">
    <citation type="submission" date="2023-01" db="EMBL/GenBank/DDBJ databases">
        <authorList>
            <person name="Sun Q."/>
            <person name="Evtushenko L."/>
        </authorList>
    </citation>
    <scope>NUCLEOTIDE SEQUENCE</scope>
    <source>
        <strain evidence="9">VKM Ac-1020</strain>
    </source>
</reference>
<dbReference type="InterPro" id="IPR032816">
    <property type="entry name" value="VTT_dom"/>
</dbReference>
<keyword evidence="3 7" id="KW-1003">Cell membrane</keyword>
<protein>
    <recommendedName>
        <fullName evidence="8">VTT domain-containing protein</fullName>
    </recommendedName>
</protein>
<comment type="subcellular location">
    <subcellularLocation>
        <location evidence="1 7">Cell membrane</location>
        <topology evidence="1 7">Multi-pass membrane protein</topology>
    </subcellularLocation>
</comment>
<organism evidence="9 10">
    <name type="scientific">Microbacterium barkeri</name>
    <dbReference type="NCBI Taxonomy" id="33917"/>
    <lineage>
        <taxon>Bacteria</taxon>
        <taxon>Bacillati</taxon>
        <taxon>Actinomycetota</taxon>
        <taxon>Actinomycetes</taxon>
        <taxon>Micrococcales</taxon>
        <taxon>Microbacteriaceae</taxon>
        <taxon>Microbacterium</taxon>
    </lineage>
</organism>
<accession>A0A9W6H590</accession>
<feature type="transmembrane region" description="Helical" evidence="7">
    <location>
        <begin position="12"/>
        <end position="32"/>
    </location>
</feature>
<comment type="similarity">
    <text evidence="2 7">Belongs to the DedA family.</text>
</comment>
<dbReference type="PANTHER" id="PTHR30353:SF0">
    <property type="entry name" value="TRANSMEMBRANE PROTEIN"/>
    <property type="match status" value="1"/>
</dbReference>
<keyword evidence="10" id="KW-1185">Reference proteome</keyword>
<dbReference type="AlphaFoldDB" id="A0A9W6H590"/>
<dbReference type="GO" id="GO:0005886">
    <property type="term" value="C:plasma membrane"/>
    <property type="evidence" value="ECO:0007669"/>
    <property type="project" value="UniProtKB-SubCell"/>
</dbReference>
<keyword evidence="5 7" id="KW-1133">Transmembrane helix</keyword>
<dbReference type="InterPro" id="IPR032818">
    <property type="entry name" value="DedA-like"/>
</dbReference>
<evidence type="ECO:0000259" key="8">
    <source>
        <dbReference type="Pfam" id="PF09335"/>
    </source>
</evidence>
<evidence type="ECO:0000256" key="5">
    <source>
        <dbReference type="ARBA" id="ARBA00022989"/>
    </source>
</evidence>
<dbReference type="RefSeq" id="WP_271174220.1">
    <property type="nucleotide sequence ID" value="NZ_BSEJ01000014.1"/>
</dbReference>
<gene>
    <name evidence="9" type="ORF">GCM10017576_26580</name>
</gene>
<keyword evidence="4 7" id="KW-0812">Transmembrane</keyword>
<evidence type="ECO:0000256" key="1">
    <source>
        <dbReference type="ARBA" id="ARBA00004651"/>
    </source>
</evidence>
<keyword evidence="6 7" id="KW-0472">Membrane</keyword>
<dbReference type="EMBL" id="BSEJ01000014">
    <property type="protein sequence ID" value="GLJ62527.1"/>
    <property type="molecule type" value="Genomic_DNA"/>
</dbReference>
<evidence type="ECO:0000256" key="3">
    <source>
        <dbReference type="ARBA" id="ARBA00022475"/>
    </source>
</evidence>
<name>A0A9W6H590_9MICO</name>
<evidence type="ECO:0000313" key="9">
    <source>
        <dbReference type="EMBL" id="GLJ62527.1"/>
    </source>
</evidence>
<feature type="domain" description="VTT" evidence="8">
    <location>
        <begin position="32"/>
        <end position="157"/>
    </location>
</feature>
<feature type="transmembrane region" description="Helical" evidence="7">
    <location>
        <begin position="52"/>
        <end position="74"/>
    </location>
</feature>
<proteinExistence type="inferred from homology"/>
<dbReference type="PANTHER" id="PTHR30353">
    <property type="entry name" value="INNER MEMBRANE PROTEIN DEDA-RELATED"/>
    <property type="match status" value="1"/>
</dbReference>
<feature type="transmembrane region" description="Helical" evidence="7">
    <location>
        <begin position="169"/>
        <end position="190"/>
    </location>
</feature>